<gene>
    <name evidence="2" type="ORF">Anas_00300</name>
</gene>
<feature type="coiled-coil region" evidence="1">
    <location>
        <begin position="156"/>
        <end position="285"/>
    </location>
</feature>
<evidence type="ECO:0000313" key="3">
    <source>
        <dbReference type="Proteomes" id="UP000326759"/>
    </source>
</evidence>
<reference evidence="2 3" key="1">
    <citation type="journal article" date="2019" name="PLoS Biol.">
        <title>Sex chromosomes control vertical transmission of feminizing Wolbachia symbionts in an isopod.</title>
        <authorList>
            <person name="Becking T."/>
            <person name="Chebbi M.A."/>
            <person name="Giraud I."/>
            <person name="Moumen B."/>
            <person name="Laverre T."/>
            <person name="Caubet Y."/>
            <person name="Peccoud J."/>
            <person name="Gilbert C."/>
            <person name="Cordaux R."/>
        </authorList>
    </citation>
    <scope>NUCLEOTIDE SEQUENCE [LARGE SCALE GENOMIC DNA]</scope>
    <source>
        <strain evidence="2">ANa2</strain>
        <tissue evidence="2">Whole body excluding digestive tract and cuticle</tissue>
    </source>
</reference>
<feature type="coiled-coil region" evidence="1">
    <location>
        <begin position="577"/>
        <end position="737"/>
    </location>
</feature>
<proteinExistence type="predicted"/>
<accession>A0A5N5TG78</accession>
<dbReference type="EMBL" id="SEYY01001196">
    <property type="protein sequence ID" value="KAB7505552.1"/>
    <property type="molecule type" value="Genomic_DNA"/>
</dbReference>
<comment type="caution">
    <text evidence="2">The sequence shown here is derived from an EMBL/GenBank/DDBJ whole genome shotgun (WGS) entry which is preliminary data.</text>
</comment>
<name>A0A5N5TG78_9CRUS</name>
<dbReference type="OrthoDB" id="10540219at2759"/>
<protein>
    <submittedName>
        <fullName evidence="2">Uncharacterized protein</fullName>
    </submittedName>
</protein>
<feature type="coiled-coil region" evidence="1">
    <location>
        <begin position="353"/>
        <end position="539"/>
    </location>
</feature>
<keyword evidence="3" id="KW-1185">Reference proteome</keyword>
<dbReference type="Proteomes" id="UP000326759">
    <property type="component" value="Unassembled WGS sequence"/>
</dbReference>
<evidence type="ECO:0000313" key="2">
    <source>
        <dbReference type="EMBL" id="KAB7505552.1"/>
    </source>
</evidence>
<dbReference type="AlphaFoldDB" id="A0A5N5TG78"/>
<sequence length="749" mass="87811">MASDTVSLITKCANNLLSTKGCLLSELGTASNLSKLIGKLTNKNVSEEEEIVCKEILNFIKDYYLTDEIINIKEVLSFNEREIAKLYLISLNIGLMNSEHLQKNFLVSMNLSTPEEMKLKYLFENLQKKGQGLCKTYLDILLEESSDLQQFERKDLKEYKSKYEELKLHCETIEVKNLSEVDEEKKIVTKLKKEIKNLKEENSSLNETLKQTVNENIETTSKFDSLKKKNNLAEDERKRLSEENSKLKELSAHYKSLLESQNVELSEMKTQLQELECHLKNMQCTRMKRIMSAAEESYEGHPISMDLSESKDNSDSSIEMENRASCIVDKILEDTKYQLECSESQNKTLVQDISFLTETKNELTIQVDDLNRKLQESKSLSKDLQCNIQEIRKEKQILEIEMQKLEELLKIKDEKLNGLSKDFESLSNEKLQEKDNFENLLSSAEDEKKKLELHIEELENVRKDEKLRLESYTKEVENKMKVEVAELNSLLENETTLKLEFEKKLKDIKESLSLKEKEKLELENQKKILTRDLEDIKVHLNEKENFIQEKVTIIRELQDSKQMLESKVEDILKCKENDRLLNEKQNGELEQQRLLEKQNFEAILNEKEIKISSCENKCKEKNSEIQILIAEKEREKKTFLDIIQEKEKILHENEKEKLELQIVLKKMEDEKLEIENALNEMKTEKDNVKTELETFETQTKSEKLALESELKQIICTKEETEQKMASLIKERELEVKNFTDEIRCGKQKN</sequence>
<evidence type="ECO:0000256" key="1">
    <source>
        <dbReference type="SAM" id="Coils"/>
    </source>
</evidence>
<organism evidence="2 3">
    <name type="scientific">Armadillidium nasatum</name>
    <dbReference type="NCBI Taxonomy" id="96803"/>
    <lineage>
        <taxon>Eukaryota</taxon>
        <taxon>Metazoa</taxon>
        <taxon>Ecdysozoa</taxon>
        <taxon>Arthropoda</taxon>
        <taxon>Crustacea</taxon>
        <taxon>Multicrustacea</taxon>
        <taxon>Malacostraca</taxon>
        <taxon>Eumalacostraca</taxon>
        <taxon>Peracarida</taxon>
        <taxon>Isopoda</taxon>
        <taxon>Oniscidea</taxon>
        <taxon>Crinocheta</taxon>
        <taxon>Armadillidiidae</taxon>
        <taxon>Armadillidium</taxon>
    </lineage>
</organism>
<keyword evidence="1" id="KW-0175">Coiled coil</keyword>